<feature type="region of interest" description="Disordered" evidence="1">
    <location>
        <begin position="1"/>
        <end position="61"/>
    </location>
</feature>
<gene>
    <name evidence="2" type="ORF">LTR91_026707</name>
</gene>
<evidence type="ECO:0000313" key="2">
    <source>
        <dbReference type="EMBL" id="KAK0949127.1"/>
    </source>
</evidence>
<dbReference type="EMBL" id="JAUJLE010001366">
    <property type="protein sequence ID" value="KAK0949127.1"/>
    <property type="molecule type" value="Genomic_DNA"/>
</dbReference>
<dbReference type="Proteomes" id="UP001175353">
    <property type="component" value="Unassembled WGS sequence"/>
</dbReference>
<accession>A0AAN6JVD8</accession>
<evidence type="ECO:0000313" key="3">
    <source>
        <dbReference type="Proteomes" id="UP001175353"/>
    </source>
</evidence>
<dbReference type="AlphaFoldDB" id="A0AAN6JVD8"/>
<organism evidence="2 3">
    <name type="scientific">Friedmanniomyces endolithicus</name>
    <dbReference type="NCBI Taxonomy" id="329885"/>
    <lineage>
        <taxon>Eukaryota</taxon>
        <taxon>Fungi</taxon>
        <taxon>Dikarya</taxon>
        <taxon>Ascomycota</taxon>
        <taxon>Pezizomycotina</taxon>
        <taxon>Dothideomycetes</taxon>
        <taxon>Dothideomycetidae</taxon>
        <taxon>Mycosphaerellales</taxon>
        <taxon>Teratosphaeriaceae</taxon>
        <taxon>Friedmanniomyces</taxon>
    </lineage>
</organism>
<name>A0AAN6JVD8_9PEZI</name>
<feature type="compositionally biased region" description="Basic and acidic residues" evidence="1">
    <location>
        <begin position="1"/>
        <end position="27"/>
    </location>
</feature>
<comment type="caution">
    <text evidence="2">The sequence shown here is derived from an EMBL/GenBank/DDBJ whole genome shotgun (WGS) entry which is preliminary data.</text>
</comment>
<feature type="non-terminal residue" evidence="2">
    <location>
        <position position="61"/>
    </location>
</feature>
<feature type="compositionally biased region" description="Basic and acidic residues" evidence="1">
    <location>
        <begin position="48"/>
        <end position="61"/>
    </location>
</feature>
<keyword evidence="3" id="KW-1185">Reference proteome</keyword>
<evidence type="ECO:0000256" key="1">
    <source>
        <dbReference type="SAM" id="MobiDB-lite"/>
    </source>
</evidence>
<sequence length="61" mass="6643">RGDRRRCSDGAGGEHEPLPSHGIHDAEVQSQQGACGRKQREGQAQCRADLRSGRFGEGPRM</sequence>
<proteinExistence type="predicted"/>
<reference evidence="2" key="1">
    <citation type="submission" date="2023-06" db="EMBL/GenBank/DDBJ databases">
        <title>Black Yeasts Isolated from many extreme environments.</title>
        <authorList>
            <person name="Coleine C."/>
            <person name="Stajich J.E."/>
            <person name="Selbmann L."/>
        </authorList>
    </citation>
    <scope>NUCLEOTIDE SEQUENCE</scope>
    <source>
        <strain evidence="2">CCFEE 5200</strain>
    </source>
</reference>
<protein>
    <submittedName>
        <fullName evidence="2">Uncharacterized protein</fullName>
    </submittedName>
</protein>
<feature type="non-terminal residue" evidence="2">
    <location>
        <position position="1"/>
    </location>
</feature>